<evidence type="ECO:0000259" key="1">
    <source>
        <dbReference type="PROSITE" id="PS50188"/>
    </source>
</evidence>
<name>A0A7J7FAN3_DICBM</name>
<dbReference type="EMBL" id="JACDTQ010000823">
    <property type="protein sequence ID" value="KAF5925132.1"/>
    <property type="molecule type" value="Genomic_DNA"/>
</dbReference>
<accession>A0A7J7FAN3</accession>
<dbReference type="AlphaFoldDB" id="A0A7J7FAN3"/>
<dbReference type="InterPro" id="IPR003877">
    <property type="entry name" value="SPRY_dom"/>
</dbReference>
<dbReference type="PROSITE" id="PS50188">
    <property type="entry name" value="B302_SPRY"/>
    <property type="match status" value="1"/>
</dbReference>
<dbReference type="Gene3D" id="2.60.120.920">
    <property type="match status" value="1"/>
</dbReference>
<proteinExistence type="predicted"/>
<dbReference type="InterPro" id="IPR003879">
    <property type="entry name" value="Butyrophylin_SPRY"/>
</dbReference>
<dbReference type="InterPro" id="IPR001870">
    <property type="entry name" value="B30.2/SPRY"/>
</dbReference>
<dbReference type="SUPFAM" id="SSF49899">
    <property type="entry name" value="Concanavalin A-like lectins/glucanases"/>
    <property type="match status" value="1"/>
</dbReference>
<dbReference type="Proteomes" id="UP000551758">
    <property type="component" value="Unassembled WGS sequence"/>
</dbReference>
<comment type="caution">
    <text evidence="2">The sequence shown here is derived from an EMBL/GenBank/DDBJ whole genome shotgun (WGS) entry which is preliminary data.</text>
</comment>
<protein>
    <recommendedName>
        <fullName evidence="1">B30.2/SPRY domain-containing protein</fullName>
    </recommendedName>
</protein>
<dbReference type="FunFam" id="2.60.120.920:FF:000004">
    <property type="entry name" value="Butyrophilin subfamily 1 member A1"/>
    <property type="match status" value="1"/>
</dbReference>
<dbReference type="Pfam" id="PF00622">
    <property type="entry name" value="SPRY"/>
    <property type="match status" value="1"/>
</dbReference>
<evidence type="ECO:0000313" key="2">
    <source>
        <dbReference type="EMBL" id="KAF5925132.1"/>
    </source>
</evidence>
<organism evidence="2 3">
    <name type="scientific">Diceros bicornis minor</name>
    <name type="common">South-central black rhinoceros</name>
    <dbReference type="NCBI Taxonomy" id="77932"/>
    <lineage>
        <taxon>Eukaryota</taxon>
        <taxon>Metazoa</taxon>
        <taxon>Chordata</taxon>
        <taxon>Craniata</taxon>
        <taxon>Vertebrata</taxon>
        <taxon>Euteleostomi</taxon>
        <taxon>Mammalia</taxon>
        <taxon>Eutheria</taxon>
        <taxon>Laurasiatheria</taxon>
        <taxon>Perissodactyla</taxon>
        <taxon>Rhinocerotidae</taxon>
        <taxon>Diceros</taxon>
    </lineage>
</organism>
<dbReference type="SMART" id="SM00449">
    <property type="entry name" value="SPRY"/>
    <property type="match status" value="1"/>
</dbReference>
<dbReference type="PRINTS" id="PR01407">
    <property type="entry name" value="BUTYPHLNCDUF"/>
</dbReference>
<dbReference type="InterPro" id="IPR050143">
    <property type="entry name" value="TRIM/RBCC"/>
</dbReference>
<dbReference type="InterPro" id="IPR013320">
    <property type="entry name" value="ConA-like_dom_sf"/>
</dbReference>
<feature type="domain" description="B30.2/SPRY" evidence="1">
    <location>
        <begin position="165"/>
        <end position="358"/>
    </location>
</feature>
<dbReference type="PANTHER" id="PTHR24103">
    <property type="entry name" value="E3 UBIQUITIN-PROTEIN LIGASE TRIM"/>
    <property type="match status" value="1"/>
</dbReference>
<reference evidence="2 3" key="1">
    <citation type="journal article" date="2020" name="Mol. Biol. Evol.">
        <title>Interspecific Gene Flow and the Evolution of Specialization in Black and White Rhinoceros.</title>
        <authorList>
            <person name="Moodley Y."/>
            <person name="Westbury M.V."/>
            <person name="Russo I.M."/>
            <person name="Gopalakrishnan S."/>
            <person name="Rakotoarivelo A."/>
            <person name="Olsen R.A."/>
            <person name="Prost S."/>
            <person name="Tunstall T."/>
            <person name="Ryder O.A."/>
            <person name="Dalen L."/>
            <person name="Bruford M.W."/>
        </authorList>
    </citation>
    <scope>NUCLEOTIDE SEQUENCE [LARGE SCALE GENOMIC DNA]</scope>
    <source>
        <strain evidence="2">SBR-YM</strain>
        <tissue evidence="2">Skin</tissue>
    </source>
</reference>
<gene>
    <name evidence="2" type="ORF">HPG69_008809</name>
</gene>
<dbReference type="InterPro" id="IPR043136">
    <property type="entry name" value="B30.2/SPRY_sf"/>
</dbReference>
<sequence length="389" mass="42641">MMSLKGRPLSEFTSEPLTAETTCVISKMSTSLKSHGGSEGCRLMRMKGYIWSGVNGLVSLVPNTVENCQGRGHDKCASIFGCRWRWPICSRSICDCERQLCGRGVLYHQKSPPQPGKDHQGFHCKLLAEGPALDFGFVGNPACLVACSDGLLPVATAEGERERASRKKSQAYAEWKMIIFQAADVILDPNTANPILLLSDNQRSCGGQMNEGICQPALRSLILSCKSCTSGRHFWEVEVGDRKEWYIGVCKENVEMKKSVSIAPKNGFWTMGLSDGKDYLALTEPWTNLTISNPPQRVEVFLEYKTIQFSFYNAMMDLISTPSHKPPSPGLCGLFSELRHGVSDLFLETPVTLGSADGNGDLQAEVTSLLLPVQPGAEGLLLHSNMSQQ</sequence>
<keyword evidence="3" id="KW-1185">Reference proteome</keyword>
<evidence type="ECO:0000313" key="3">
    <source>
        <dbReference type="Proteomes" id="UP000551758"/>
    </source>
</evidence>